<feature type="domain" description="HTH tetR-type" evidence="4">
    <location>
        <begin position="27"/>
        <end position="87"/>
    </location>
</feature>
<dbReference type="Gene3D" id="1.10.357.10">
    <property type="entry name" value="Tetracycline Repressor, domain 2"/>
    <property type="match status" value="1"/>
</dbReference>
<evidence type="ECO:0000313" key="6">
    <source>
        <dbReference type="Proteomes" id="UP001499854"/>
    </source>
</evidence>
<accession>A0ABP5CHX5</accession>
<protein>
    <submittedName>
        <fullName evidence="5">TetR/AcrR family transcriptional regulator</fullName>
    </submittedName>
</protein>
<dbReference type="InterPro" id="IPR009057">
    <property type="entry name" value="Homeodomain-like_sf"/>
</dbReference>
<evidence type="ECO:0000256" key="2">
    <source>
        <dbReference type="PROSITE-ProRule" id="PRU00335"/>
    </source>
</evidence>
<dbReference type="Proteomes" id="UP001499854">
    <property type="component" value="Unassembled WGS sequence"/>
</dbReference>
<organism evidence="5 6">
    <name type="scientific">Catenulispora subtropica</name>
    <dbReference type="NCBI Taxonomy" id="450798"/>
    <lineage>
        <taxon>Bacteria</taxon>
        <taxon>Bacillati</taxon>
        <taxon>Actinomycetota</taxon>
        <taxon>Actinomycetes</taxon>
        <taxon>Catenulisporales</taxon>
        <taxon>Catenulisporaceae</taxon>
        <taxon>Catenulispora</taxon>
    </lineage>
</organism>
<proteinExistence type="predicted"/>
<name>A0ABP5CHX5_9ACTN</name>
<evidence type="ECO:0000313" key="5">
    <source>
        <dbReference type="EMBL" id="GAA1964337.1"/>
    </source>
</evidence>
<dbReference type="InterPro" id="IPR001647">
    <property type="entry name" value="HTH_TetR"/>
</dbReference>
<keyword evidence="6" id="KW-1185">Reference proteome</keyword>
<evidence type="ECO:0000259" key="4">
    <source>
        <dbReference type="PROSITE" id="PS50977"/>
    </source>
</evidence>
<gene>
    <name evidence="5" type="ORF">GCM10009838_22060</name>
</gene>
<dbReference type="PROSITE" id="PS50977">
    <property type="entry name" value="HTH_TETR_2"/>
    <property type="match status" value="1"/>
</dbReference>
<comment type="caution">
    <text evidence="5">The sequence shown here is derived from an EMBL/GenBank/DDBJ whole genome shotgun (WGS) entry which is preliminary data.</text>
</comment>
<feature type="DNA-binding region" description="H-T-H motif" evidence="2">
    <location>
        <begin position="50"/>
        <end position="69"/>
    </location>
</feature>
<dbReference type="SUPFAM" id="SSF46689">
    <property type="entry name" value="Homeodomain-like"/>
    <property type="match status" value="1"/>
</dbReference>
<feature type="region of interest" description="Disordered" evidence="3">
    <location>
        <begin position="1"/>
        <end position="24"/>
    </location>
</feature>
<dbReference type="RefSeq" id="WP_344656848.1">
    <property type="nucleotide sequence ID" value="NZ_BAAAQM010000009.1"/>
</dbReference>
<evidence type="ECO:0000256" key="1">
    <source>
        <dbReference type="ARBA" id="ARBA00023125"/>
    </source>
</evidence>
<dbReference type="EMBL" id="BAAAQM010000009">
    <property type="protein sequence ID" value="GAA1964337.1"/>
    <property type="molecule type" value="Genomic_DNA"/>
</dbReference>
<sequence length="214" mass="23070">MNDDTDDDTGNAAPAGYRRSAGTPRAQARRAELLALVTDDLARHGLVDFSLRRAAKAAGTTHKVLLYHFDGAEDLLREAVELLRERRVESSLAAAFDPGHAQTLAGRVRALWPVLTGTGEGQRALDQALGLAMYDPGRHAALAVDAADRFLPPLRAMCPPQWSDQRKEEVAELVFAALRGFLVQRRTGSSEGDVGGEAGFAALLRMLEREEAAG</sequence>
<reference evidence="6" key="1">
    <citation type="journal article" date="2019" name="Int. J. Syst. Evol. Microbiol.">
        <title>The Global Catalogue of Microorganisms (GCM) 10K type strain sequencing project: providing services to taxonomists for standard genome sequencing and annotation.</title>
        <authorList>
            <consortium name="The Broad Institute Genomics Platform"/>
            <consortium name="The Broad Institute Genome Sequencing Center for Infectious Disease"/>
            <person name="Wu L."/>
            <person name="Ma J."/>
        </authorList>
    </citation>
    <scope>NUCLEOTIDE SEQUENCE [LARGE SCALE GENOMIC DNA]</scope>
    <source>
        <strain evidence="6">JCM 16013</strain>
    </source>
</reference>
<evidence type="ECO:0000256" key="3">
    <source>
        <dbReference type="SAM" id="MobiDB-lite"/>
    </source>
</evidence>
<keyword evidence="1 2" id="KW-0238">DNA-binding</keyword>